<dbReference type="NCBIfam" id="TIGR03088">
    <property type="entry name" value="stp2"/>
    <property type="match status" value="1"/>
</dbReference>
<dbReference type="InterPro" id="IPR028098">
    <property type="entry name" value="Glyco_trans_4-like_N"/>
</dbReference>
<dbReference type="PANTHER" id="PTHR12526">
    <property type="entry name" value="GLYCOSYLTRANSFERASE"/>
    <property type="match status" value="1"/>
</dbReference>
<dbReference type="Pfam" id="PF13692">
    <property type="entry name" value="Glyco_trans_1_4"/>
    <property type="match status" value="1"/>
</dbReference>
<name>A0A3S2WTU4_9BURK</name>
<proteinExistence type="predicted"/>
<dbReference type="InterPro" id="IPR017522">
    <property type="entry name" value="Sugar_tfrase_PEP-CTERM_Stp2"/>
</dbReference>
<keyword evidence="2" id="KW-0808">Transferase</keyword>
<gene>
    <name evidence="2" type="ORF">EOD73_01565</name>
</gene>
<dbReference type="OrthoDB" id="9775208at2"/>
<evidence type="ECO:0000313" key="2">
    <source>
        <dbReference type="EMBL" id="RVT87742.1"/>
    </source>
</evidence>
<dbReference type="EMBL" id="SACM01000001">
    <property type="protein sequence ID" value="RVT87742.1"/>
    <property type="molecule type" value="Genomic_DNA"/>
</dbReference>
<dbReference type="AlphaFoldDB" id="A0A3S2WTU4"/>
<accession>A0A3S2WTU4</accession>
<dbReference type="RefSeq" id="WP_127680226.1">
    <property type="nucleotide sequence ID" value="NZ_SACM01000001.1"/>
</dbReference>
<dbReference type="Gene3D" id="3.40.50.2000">
    <property type="entry name" value="Glycogen Phosphorylase B"/>
    <property type="match status" value="2"/>
</dbReference>
<feature type="domain" description="Glycosyltransferase subfamily 4-like N-terminal" evidence="1">
    <location>
        <begin position="20"/>
        <end position="178"/>
    </location>
</feature>
<keyword evidence="3" id="KW-1185">Reference proteome</keyword>
<dbReference type="SUPFAM" id="SSF53756">
    <property type="entry name" value="UDP-Glycosyltransferase/glycogen phosphorylase"/>
    <property type="match status" value="1"/>
</dbReference>
<protein>
    <submittedName>
        <fullName evidence="2">TIGR03088 family PEP-CTERM/XrtA system glycosyltransferase</fullName>
    </submittedName>
</protein>
<organism evidence="2 3">
    <name type="scientific">Inhella crocodyli</name>
    <dbReference type="NCBI Taxonomy" id="2499851"/>
    <lineage>
        <taxon>Bacteria</taxon>
        <taxon>Pseudomonadati</taxon>
        <taxon>Pseudomonadota</taxon>
        <taxon>Betaproteobacteria</taxon>
        <taxon>Burkholderiales</taxon>
        <taxon>Sphaerotilaceae</taxon>
        <taxon>Inhella</taxon>
    </lineage>
</organism>
<dbReference type="Proteomes" id="UP000288587">
    <property type="component" value="Unassembled WGS sequence"/>
</dbReference>
<comment type="caution">
    <text evidence="2">The sequence shown here is derived from an EMBL/GenBank/DDBJ whole genome shotgun (WGS) entry which is preliminary data.</text>
</comment>
<evidence type="ECO:0000259" key="1">
    <source>
        <dbReference type="Pfam" id="PF13439"/>
    </source>
</evidence>
<reference evidence="2 3" key="1">
    <citation type="submission" date="2019-01" db="EMBL/GenBank/DDBJ databases">
        <authorList>
            <person name="Chen W.-M."/>
        </authorList>
    </citation>
    <scope>NUCLEOTIDE SEQUENCE [LARGE SCALE GENOMIC DNA]</scope>
    <source>
        <strain evidence="2 3">CCP-18</strain>
    </source>
</reference>
<evidence type="ECO:0000313" key="3">
    <source>
        <dbReference type="Proteomes" id="UP000288587"/>
    </source>
</evidence>
<dbReference type="Pfam" id="PF13439">
    <property type="entry name" value="Glyco_transf_4"/>
    <property type="match status" value="1"/>
</dbReference>
<sequence length="384" mass="41726">MAVSAASPLVLHVVYRFDTGGLENGVVNLINRLDGYRHAVLALTECAEGFTQRVQRPGTRFVSLHKPAGQGMKVAPAFARALRELRPDVVHTRNLAALEMQLPTWWSGIGARVHGEHGRDADDLDGRSRKHRWMRRAFRPFVQHYVALSGELEGYLHERVGVPHSRITRICNGVDTDRFQPAGERLPLPESPFNDPACFVFGTVGRMATVKAQTDLVEAFVQAVQAEPVQRAHWRLVLVGDGPLRAACAQRLTAAGLADRAWLPGDRRDIPALMRGFDAFVLPSWAEGISNTVLEAMASGLPVVATQVGGNAELVDEGRTGKLVPAAQPNELARALVEVAADRSAARALGAAGRARALSQFSLDAMVSAYDSLYRGLLRPAPLH</sequence>
<dbReference type="GO" id="GO:0016757">
    <property type="term" value="F:glycosyltransferase activity"/>
    <property type="evidence" value="ECO:0007669"/>
    <property type="project" value="UniProtKB-ARBA"/>
</dbReference>